<keyword evidence="2" id="KW-0812">Transmembrane</keyword>
<feature type="transmembrane region" description="Helical" evidence="2">
    <location>
        <begin position="62"/>
        <end position="79"/>
    </location>
</feature>
<protein>
    <submittedName>
        <fullName evidence="3">Uncharacterized protein</fullName>
    </submittedName>
</protein>
<keyword evidence="2" id="KW-0472">Membrane</keyword>
<accession>C6I0L8</accession>
<feature type="transmembrane region" description="Helical" evidence="2">
    <location>
        <begin position="31"/>
        <end position="50"/>
    </location>
</feature>
<dbReference type="Proteomes" id="UP000009374">
    <property type="component" value="Unassembled WGS sequence"/>
</dbReference>
<feature type="transmembrane region" description="Helical" evidence="2">
    <location>
        <begin position="85"/>
        <end position="103"/>
    </location>
</feature>
<evidence type="ECO:0000313" key="3">
    <source>
        <dbReference type="EMBL" id="EES51673.1"/>
    </source>
</evidence>
<feature type="compositionally biased region" description="Basic and acidic residues" evidence="1">
    <location>
        <begin position="381"/>
        <end position="393"/>
    </location>
</feature>
<gene>
    <name evidence="3" type="ORF">UBAL3_95680110</name>
</gene>
<sequence length="409" mass="44855">MSCPSAEGILVFQDTATIPCVLLPVRQQIAGLTRVLLFVSLPLALVFLWLKLRGGERIFGDLLRGLVVFIALAGYDGWFTDGVTVVGALAQSLYPSSLVLAFYERIWQSSLIPGSVGSFVGFLSDPMGILYLILLDALKVIVLAFSLVRYALLAFLYVVGPLLLAVSVIPGLFFLVSQWARNSLEISLWLLFHNLLIGIFSSINLYQALAPGPVSQTLVNRVLEIGILLVLVLMILFVPILTHLLLDRSYEGIGSFMGPQAETLGRSLWHNIVSKPLLKGELPFGMGEFKAGTTTKDLGQGKRVYRKRQLRLGPLDFTSMVWQRVAKKKTGEEAARVPNAESGQKTKKTGRTSSPKRTTRTKKSASAGAKKSAAPRRAPRKKSEDKADAEKSLPARKPRVRKSPDPKND</sequence>
<evidence type="ECO:0000256" key="1">
    <source>
        <dbReference type="SAM" id="MobiDB-lite"/>
    </source>
</evidence>
<dbReference type="EMBL" id="GG693887">
    <property type="protein sequence ID" value="EES51673.1"/>
    <property type="molecule type" value="Genomic_DNA"/>
</dbReference>
<keyword evidence="2" id="KW-1133">Transmembrane helix</keyword>
<evidence type="ECO:0000313" key="4">
    <source>
        <dbReference type="Proteomes" id="UP000009374"/>
    </source>
</evidence>
<feature type="transmembrane region" description="Helical" evidence="2">
    <location>
        <begin position="226"/>
        <end position="246"/>
    </location>
</feature>
<name>C6I0L8_9BACT</name>
<feature type="transmembrane region" description="Helical" evidence="2">
    <location>
        <begin position="188"/>
        <end position="206"/>
    </location>
</feature>
<evidence type="ECO:0000256" key="2">
    <source>
        <dbReference type="SAM" id="Phobius"/>
    </source>
</evidence>
<feature type="transmembrane region" description="Helical" evidence="2">
    <location>
        <begin position="154"/>
        <end position="176"/>
    </location>
</feature>
<feature type="region of interest" description="Disordered" evidence="1">
    <location>
        <begin position="328"/>
        <end position="409"/>
    </location>
</feature>
<keyword evidence="4" id="KW-1185">Reference proteome</keyword>
<dbReference type="AlphaFoldDB" id="C6I0L8"/>
<proteinExistence type="predicted"/>
<reference evidence="3 4" key="1">
    <citation type="journal article" date="2009" name="Appl. Environ. Microbiol.">
        <title>Community genomic and proteomic analyses of chemoautotrophic iron-oxidizing "Leptospirillum rubarum" (Group II) and "Leptospirillum ferrodiazotrophum" (Group III) bacteria in acid mine drainage biofilms.</title>
        <authorList>
            <person name="Goltsman D.S."/>
            <person name="Denef V.J."/>
            <person name="Singer S.W."/>
            <person name="VerBerkmoes N.C."/>
            <person name="Lefsrud M."/>
            <person name="Mueller R.S."/>
            <person name="Dick G.J."/>
            <person name="Sun C.L."/>
            <person name="Wheeler K.E."/>
            <person name="Zemla A."/>
            <person name="Baker B.J."/>
            <person name="Hauser L."/>
            <person name="Land M."/>
            <person name="Shah M.B."/>
            <person name="Thelen M.P."/>
            <person name="Hettich R.L."/>
            <person name="Banfield J.F."/>
        </authorList>
    </citation>
    <scope>NUCLEOTIDE SEQUENCE [LARGE SCALE GENOMIC DNA]</scope>
</reference>
<organism evidence="3 4">
    <name type="scientific">Leptospirillum ferrodiazotrophum</name>
    <dbReference type="NCBI Taxonomy" id="412449"/>
    <lineage>
        <taxon>Bacteria</taxon>
        <taxon>Pseudomonadati</taxon>
        <taxon>Nitrospirota</taxon>
        <taxon>Nitrospiria</taxon>
        <taxon>Nitrospirales</taxon>
        <taxon>Nitrospiraceae</taxon>
        <taxon>Leptospirillum</taxon>
    </lineage>
</organism>